<dbReference type="PANTHER" id="PTHR21363:SF0">
    <property type="entry name" value="PREPHENATE DEHYDROGENASE [NADP(+)]"/>
    <property type="match status" value="1"/>
</dbReference>
<dbReference type="GO" id="GO:0070403">
    <property type="term" value="F:NAD+ binding"/>
    <property type="evidence" value="ECO:0007669"/>
    <property type="project" value="InterPro"/>
</dbReference>
<dbReference type="InterPro" id="IPR046825">
    <property type="entry name" value="PDH_C"/>
</dbReference>
<dbReference type="Proteomes" id="UP000538666">
    <property type="component" value="Unassembled WGS sequence"/>
</dbReference>
<evidence type="ECO:0000313" key="3">
    <source>
        <dbReference type="EMBL" id="MBB6145965.1"/>
    </source>
</evidence>
<dbReference type="Pfam" id="PF02153">
    <property type="entry name" value="PDH_N"/>
    <property type="match status" value="1"/>
</dbReference>
<dbReference type="Pfam" id="PF20463">
    <property type="entry name" value="PDH_C"/>
    <property type="match status" value="1"/>
</dbReference>
<proteinExistence type="predicted"/>
<accession>A0A841JZ93</accession>
<dbReference type="SUPFAM" id="SSF48179">
    <property type="entry name" value="6-phosphogluconate dehydrogenase C-terminal domain-like"/>
    <property type="match status" value="1"/>
</dbReference>
<dbReference type="Gene3D" id="1.10.3660.10">
    <property type="entry name" value="6-phosphogluconate dehydrogenase C-terminal like domain"/>
    <property type="match status" value="1"/>
</dbReference>
<dbReference type="InterPro" id="IPR050812">
    <property type="entry name" value="Preph/Arog_dehydrog"/>
</dbReference>
<dbReference type="InterPro" id="IPR008927">
    <property type="entry name" value="6-PGluconate_DH-like_C_sf"/>
</dbReference>
<dbReference type="InterPro" id="IPR046826">
    <property type="entry name" value="PDH_N"/>
</dbReference>
<name>A0A841JZ93_9BACT</name>
<evidence type="ECO:0000259" key="2">
    <source>
        <dbReference type="PROSITE" id="PS51176"/>
    </source>
</evidence>
<dbReference type="EMBL" id="JACHEK010000008">
    <property type="protein sequence ID" value="MBB6145965.1"/>
    <property type="molecule type" value="Genomic_DNA"/>
</dbReference>
<sequence length="298" mass="32381">MPIERIVILGTGLIGASAGLALRAHGFSGQITGWDPNPAELADAERLGAIDSASPSTIDGAVLAARSSQVVLLSGPVFTILEWLDRLAPVLQSGQLVTDVGSVKNALCQHARDSYNLVHTAGFLAGHPMAGKEVSGAANAEAALFDGAAWLFTETPESRSMHKASRAIADEWRAWPAKFGCRVLDLEPERHDVLCAWVSHLPQYLSTALSALLEDEFPDKDEILAIGGRALREMTRLGASPYSMWRDVAHTNTEAVAASLLALEQRLTHLRENLRTPELRDEFDRANRFREQMRAGKK</sequence>
<dbReference type="SUPFAM" id="SSF51735">
    <property type="entry name" value="NAD(P)-binding Rossmann-fold domains"/>
    <property type="match status" value="1"/>
</dbReference>
<dbReference type="OrthoDB" id="9802008at2"/>
<protein>
    <submittedName>
        <fullName evidence="3">Prephenate dehydrogenase</fullName>
        <ecNumber evidence="3">1.3.1.12</ecNumber>
    </submittedName>
</protein>
<evidence type="ECO:0000256" key="1">
    <source>
        <dbReference type="ARBA" id="ARBA00023002"/>
    </source>
</evidence>
<dbReference type="GO" id="GO:0004665">
    <property type="term" value="F:prephenate dehydrogenase (NADP+) activity"/>
    <property type="evidence" value="ECO:0007669"/>
    <property type="project" value="InterPro"/>
</dbReference>
<dbReference type="GO" id="GO:0006571">
    <property type="term" value="P:tyrosine biosynthetic process"/>
    <property type="evidence" value="ECO:0007669"/>
    <property type="project" value="InterPro"/>
</dbReference>
<organism evidence="3 4">
    <name type="scientific">Silvibacterium bohemicum</name>
    <dbReference type="NCBI Taxonomy" id="1577686"/>
    <lineage>
        <taxon>Bacteria</taxon>
        <taxon>Pseudomonadati</taxon>
        <taxon>Acidobacteriota</taxon>
        <taxon>Terriglobia</taxon>
        <taxon>Terriglobales</taxon>
        <taxon>Acidobacteriaceae</taxon>
        <taxon>Silvibacterium</taxon>
    </lineage>
</organism>
<dbReference type="GO" id="GO:0008977">
    <property type="term" value="F:prephenate dehydrogenase (NAD+) activity"/>
    <property type="evidence" value="ECO:0007669"/>
    <property type="project" value="UniProtKB-EC"/>
</dbReference>
<gene>
    <name evidence="3" type="ORF">HNQ77_003935</name>
</gene>
<dbReference type="InterPro" id="IPR036291">
    <property type="entry name" value="NAD(P)-bd_dom_sf"/>
</dbReference>
<dbReference type="EC" id="1.3.1.12" evidence="3"/>
<keyword evidence="4" id="KW-1185">Reference proteome</keyword>
<evidence type="ECO:0000313" key="4">
    <source>
        <dbReference type="Proteomes" id="UP000538666"/>
    </source>
</evidence>
<dbReference type="RefSeq" id="WP_050060964.1">
    <property type="nucleotide sequence ID" value="NZ_JACHEK010000008.1"/>
</dbReference>
<dbReference type="Gene3D" id="3.40.50.720">
    <property type="entry name" value="NAD(P)-binding Rossmann-like Domain"/>
    <property type="match status" value="1"/>
</dbReference>
<feature type="domain" description="Prephenate/arogenate dehydrogenase" evidence="2">
    <location>
        <begin position="4"/>
        <end position="298"/>
    </location>
</feature>
<reference evidence="3 4" key="1">
    <citation type="submission" date="2020-08" db="EMBL/GenBank/DDBJ databases">
        <title>Genomic Encyclopedia of Type Strains, Phase IV (KMG-IV): sequencing the most valuable type-strain genomes for metagenomic binning, comparative biology and taxonomic classification.</title>
        <authorList>
            <person name="Goeker M."/>
        </authorList>
    </citation>
    <scope>NUCLEOTIDE SEQUENCE [LARGE SCALE GENOMIC DNA]</scope>
    <source>
        <strain evidence="3 4">DSM 103733</strain>
    </source>
</reference>
<keyword evidence="1 3" id="KW-0560">Oxidoreductase</keyword>
<dbReference type="InterPro" id="IPR003099">
    <property type="entry name" value="Prephen_DH"/>
</dbReference>
<comment type="caution">
    <text evidence="3">The sequence shown here is derived from an EMBL/GenBank/DDBJ whole genome shotgun (WGS) entry which is preliminary data.</text>
</comment>
<dbReference type="PANTHER" id="PTHR21363">
    <property type="entry name" value="PREPHENATE DEHYDROGENASE"/>
    <property type="match status" value="1"/>
</dbReference>
<dbReference type="PROSITE" id="PS51176">
    <property type="entry name" value="PDH_ADH"/>
    <property type="match status" value="1"/>
</dbReference>
<dbReference type="AlphaFoldDB" id="A0A841JZ93"/>